<gene>
    <name evidence="5" type="primary">INT6_4</name>
    <name evidence="5" type="ORF">LTR91_026476</name>
</gene>
<reference evidence="5" key="1">
    <citation type="submission" date="2023-06" db="EMBL/GenBank/DDBJ databases">
        <title>Black Yeasts Isolated from many extreme environments.</title>
        <authorList>
            <person name="Coleine C."/>
            <person name="Stajich J.E."/>
            <person name="Selbmann L."/>
        </authorList>
    </citation>
    <scope>NUCLEOTIDE SEQUENCE</scope>
    <source>
        <strain evidence="5">CCFEE 5200</strain>
    </source>
</reference>
<sequence length="58" mass="6563">GEKWIVNLIRDTRVDAKIDYQAGTVIMNHPPMSVYQQVIERTKGAFFRTQVLSAAVAK</sequence>
<dbReference type="EMBL" id="JAUJLE010001172">
    <property type="protein sequence ID" value="KAK0949422.1"/>
    <property type="molecule type" value="Genomic_DNA"/>
</dbReference>
<protein>
    <submittedName>
        <fullName evidence="5">Eukaryotic translation initiation factor 3 subunit E</fullName>
    </submittedName>
</protein>
<evidence type="ECO:0000256" key="2">
    <source>
        <dbReference type="ARBA" id="ARBA00022540"/>
    </source>
</evidence>
<dbReference type="PROSITE" id="PS50250">
    <property type="entry name" value="PCI"/>
    <property type="match status" value="1"/>
</dbReference>
<dbReference type="InterPro" id="IPR016650">
    <property type="entry name" value="eIF3e"/>
</dbReference>
<keyword evidence="3" id="KW-0648">Protein biosynthesis</keyword>
<proteinExistence type="predicted"/>
<evidence type="ECO:0000313" key="6">
    <source>
        <dbReference type="Proteomes" id="UP001175353"/>
    </source>
</evidence>
<organism evidence="5 6">
    <name type="scientific">Friedmanniomyces endolithicus</name>
    <dbReference type="NCBI Taxonomy" id="329885"/>
    <lineage>
        <taxon>Eukaryota</taxon>
        <taxon>Fungi</taxon>
        <taxon>Dikarya</taxon>
        <taxon>Ascomycota</taxon>
        <taxon>Pezizomycotina</taxon>
        <taxon>Dothideomycetes</taxon>
        <taxon>Dothideomycetidae</taxon>
        <taxon>Mycosphaerellales</taxon>
        <taxon>Teratosphaeriaceae</taxon>
        <taxon>Friedmanniomyces</taxon>
    </lineage>
</organism>
<dbReference type="AlphaFoldDB" id="A0AAN6GWT1"/>
<evidence type="ECO:0000256" key="1">
    <source>
        <dbReference type="ARBA" id="ARBA00022490"/>
    </source>
</evidence>
<dbReference type="GO" id="GO:0005852">
    <property type="term" value="C:eukaryotic translation initiation factor 3 complex"/>
    <property type="evidence" value="ECO:0007669"/>
    <property type="project" value="InterPro"/>
</dbReference>
<dbReference type="InterPro" id="IPR000717">
    <property type="entry name" value="PCI_dom"/>
</dbReference>
<dbReference type="Pfam" id="PF21357">
    <property type="entry name" value="EIF3E_C"/>
    <property type="match status" value="1"/>
</dbReference>
<dbReference type="Pfam" id="PF01399">
    <property type="entry name" value="PCI"/>
    <property type="match status" value="1"/>
</dbReference>
<keyword evidence="1" id="KW-0963">Cytoplasm</keyword>
<accession>A0AAN6GWT1</accession>
<evidence type="ECO:0000313" key="5">
    <source>
        <dbReference type="EMBL" id="KAK0949422.1"/>
    </source>
</evidence>
<evidence type="ECO:0000259" key="4">
    <source>
        <dbReference type="PROSITE" id="PS50250"/>
    </source>
</evidence>
<feature type="non-terminal residue" evidence="5">
    <location>
        <position position="1"/>
    </location>
</feature>
<keyword evidence="2 5" id="KW-0396">Initiation factor</keyword>
<comment type="caution">
    <text evidence="5">The sequence shown here is derived from an EMBL/GenBank/DDBJ whole genome shotgun (WGS) entry which is preliminary data.</text>
</comment>
<evidence type="ECO:0000256" key="3">
    <source>
        <dbReference type="ARBA" id="ARBA00022917"/>
    </source>
</evidence>
<dbReference type="Proteomes" id="UP001175353">
    <property type="component" value="Unassembled WGS sequence"/>
</dbReference>
<keyword evidence="6" id="KW-1185">Reference proteome</keyword>
<feature type="domain" description="PCI" evidence="4">
    <location>
        <begin position="1"/>
        <end position="32"/>
    </location>
</feature>
<dbReference type="PANTHER" id="PTHR10317">
    <property type="entry name" value="EUKARYOTIC TRANSLATION INITIATION FACTOR 3 SUBUNIT E"/>
    <property type="match status" value="1"/>
</dbReference>
<name>A0AAN6GWT1_9PEZI</name>
<dbReference type="GO" id="GO:0003743">
    <property type="term" value="F:translation initiation factor activity"/>
    <property type="evidence" value="ECO:0007669"/>
    <property type="project" value="UniProtKB-KW"/>
</dbReference>